<comment type="catalytic activity">
    <reaction evidence="1">
        <text>an N-(acyl)-sphingosylphosphoethanolamine = an N-(acyl)-sphingosyl-1,3-cyclic phosphate + ethanolamine</text>
        <dbReference type="Rhea" id="RHEA:60648"/>
        <dbReference type="ChEBI" id="CHEBI:57603"/>
        <dbReference type="ChEBI" id="CHEBI:143891"/>
        <dbReference type="ChEBI" id="CHEBI:143892"/>
    </reaction>
</comment>
<dbReference type="Gene3D" id="3.20.20.190">
    <property type="entry name" value="Phosphatidylinositol (PI) phosphodiesterase"/>
    <property type="match status" value="1"/>
</dbReference>
<dbReference type="Proteomes" id="UP000288716">
    <property type="component" value="Unassembled WGS sequence"/>
</dbReference>
<reference evidence="6 7" key="1">
    <citation type="journal article" date="2018" name="Gigascience">
        <title>Genomes of trombidid mites reveal novel predicted allergens and laterally-transferred genes associated with secondary metabolism.</title>
        <authorList>
            <person name="Dong X."/>
            <person name="Chaisiri K."/>
            <person name="Xia D."/>
            <person name="Armstrong S.D."/>
            <person name="Fang Y."/>
            <person name="Donnelly M.J."/>
            <person name="Kadowaki T."/>
            <person name="McGarry J.W."/>
            <person name="Darby A.C."/>
            <person name="Makepeace B.L."/>
        </authorList>
    </citation>
    <scope>NUCLEOTIDE SEQUENCE [LARGE SCALE GENOMIC DNA]</scope>
    <source>
        <strain evidence="6">UoL-UT</strain>
    </source>
</reference>
<dbReference type="GO" id="GO:0006629">
    <property type="term" value="P:lipid metabolic process"/>
    <property type="evidence" value="ECO:0007669"/>
    <property type="project" value="InterPro"/>
</dbReference>
<keyword evidence="3" id="KW-0460">Magnesium</keyword>
<dbReference type="PANTHER" id="PTHR13593:SF103">
    <property type="entry name" value="RE10370P"/>
    <property type="match status" value="1"/>
</dbReference>
<protein>
    <submittedName>
        <fullName evidence="6">PI-PLC X domain-containing protein 3-like protein</fullName>
    </submittedName>
</protein>
<accession>A0A443SSQ2</accession>
<evidence type="ECO:0000256" key="1">
    <source>
        <dbReference type="ARBA" id="ARBA00000110"/>
    </source>
</evidence>
<evidence type="ECO:0000256" key="3">
    <source>
        <dbReference type="ARBA" id="ARBA00022842"/>
    </source>
</evidence>
<dbReference type="VEuPathDB" id="VectorBase:LDEU001491"/>
<keyword evidence="5" id="KW-0456">Lyase</keyword>
<sequence length="253" mass="30085">MPRYLDVRVAYEEVKGRRSKLWVAHGILRMETTLDNVLQQVKQFLDATENEIIILDFHRFEKGFEESNETVSDEVVARHKQVIKLISRTLRKYLANKTLGYDTKIKDLLEENKRVIVGYAKHHLFDEFFLFPRVKHLWADTDDVQRLEQFFNETLCNQHSLEPQSAMAQLTPTAWGVLFDKYGGTRKMSRKVNSIISRWFRERWWICANIVAIDFVLSNDIIDTSIKANQLRNFAIRKARRTRFWRSTIFEQI</sequence>
<evidence type="ECO:0000313" key="7">
    <source>
        <dbReference type="Proteomes" id="UP000288716"/>
    </source>
</evidence>
<keyword evidence="7" id="KW-1185">Reference proteome</keyword>
<dbReference type="GO" id="GO:0016829">
    <property type="term" value="F:lyase activity"/>
    <property type="evidence" value="ECO:0007669"/>
    <property type="project" value="UniProtKB-KW"/>
</dbReference>
<dbReference type="InterPro" id="IPR051057">
    <property type="entry name" value="PI-PLC_domain"/>
</dbReference>
<dbReference type="GO" id="GO:0008081">
    <property type="term" value="F:phosphoric diester hydrolase activity"/>
    <property type="evidence" value="ECO:0007669"/>
    <property type="project" value="InterPro"/>
</dbReference>
<evidence type="ECO:0000256" key="2">
    <source>
        <dbReference type="ARBA" id="ARBA00022723"/>
    </source>
</evidence>
<dbReference type="InterPro" id="IPR017946">
    <property type="entry name" value="PLC-like_Pdiesterase_TIM-brl"/>
</dbReference>
<evidence type="ECO:0000256" key="4">
    <source>
        <dbReference type="ARBA" id="ARBA00023157"/>
    </source>
</evidence>
<dbReference type="GO" id="GO:0046872">
    <property type="term" value="F:metal ion binding"/>
    <property type="evidence" value="ECO:0007669"/>
    <property type="project" value="UniProtKB-KW"/>
</dbReference>
<dbReference type="SUPFAM" id="SSF51695">
    <property type="entry name" value="PLC-like phosphodiesterases"/>
    <property type="match status" value="1"/>
</dbReference>
<dbReference type="OrthoDB" id="1046782at2759"/>
<evidence type="ECO:0000313" key="6">
    <source>
        <dbReference type="EMBL" id="RWS30548.1"/>
    </source>
</evidence>
<comment type="caution">
    <text evidence="6">The sequence shown here is derived from an EMBL/GenBank/DDBJ whole genome shotgun (WGS) entry which is preliminary data.</text>
</comment>
<dbReference type="PANTHER" id="PTHR13593">
    <property type="match status" value="1"/>
</dbReference>
<proteinExistence type="predicted"/>
<evidence type="ECO:0000256" key="5">
    <source>
        <dbReference type="ARBA" id="ARBA00023239"/>
    </source>
</evidence>
<gene>
    <name evidence="6" type="ORF">B4U80_12399</name>
</gene>
<dbReference type="AlphaFoldDB" id="A0A443SSQ2"/>
<organism evidence="6 7">
    <name type="scientific">Leptotrombidium deliense</name>
    <dbReference type="NCBI Taxonomy" id="299467"/>
    <lineage>
        <taxon>Eukaryota</taxon>
        <taxon>Metazoa</taxon>
        <taxon>Ecdysozoa</taxon>
        <taxon>Arthropoda</taxon>
        <taxon>Chelicerata</taxon>
        <taxon>Arachnida</taxon>
        <taxon>Acari</taxon>
        <taxon>Acariformes</taxon>
        <taxon>Trombidiformes</taxon>
        <taxon>Prostigmata</taxon>
        <taxon>Anystina</taxon>
        <taxon>Parasitengona</taxon>
        <taxon>Trombiculoidea</taxon>
        <taxon>Trombiculidae</taxon>
        <taxon>Leptotrombidium</taxon>
    </lineage>
</organism>
<keyword evidence="2" id="KW-0479">Metal-binding</keyword>
<dbReference type="EMBL" id="NCKV01000465">
    <property type="protein sequence ID" value="RWS30548.1"/>
    <property type="molecule type" value="Genomic_DNA"/>
</dbReference>
<name>A0A443SSQ2_9ACAR</name>
<keyword evidence="4" id="KW-1015">Disulfide bond</keyword>